<organism evidence="3 4">
    <name type="scientific">Ciona savignyi</name>
    <name type="common">Pacific transparent sea squirt</name>
    <dbReference type="NCBI Taxonomy" id="51511"/>
    <lineage>
        <taxon>Eukaryota</taxon>
        <taxon>Metazoa</taxon>
        <taxon>Chordata</taxon>
        <taxon>Tunicata</taxon>
        <taxon>Ascidiacea</taxon>
        <taxon>Phlebobranchia</taxon>
        <taxon>Cionidae</taxon>
        <taxon>Ciona</taxon>
    </lineage>
</organism>
<feature type="compositionally biased region" description="Polar residues" evidence="2">
    <location>
        <begin position="190"/>
        <end position="200"/>
    </location>
</feature>
<dbReference type="GeneTree" id="ENSGT00530000063168"/>
<proteinExistence type="inferred from homology"/>
<dbReference type="Gene3D" id="3.40.50.1010">
    <property type="entry name" value="5'-nuclease"/>
    <property type="match status" value="1"/>
</dbReference>
<name>H2Z6S7_CIOSA</name>
<evidence type="ECO:0000313" key="3">
    <source>
        <dbReference type="Ensembl" id="ENSCSAVP00000013289.1"/>
    </source>
</evidence>
<reference evidence="3" key="2">
    <citation type="submission" date="2025-08" db="UniProtKB">
        <authorList>
            <consortium name="Ensembl"/>
        </authorList>
    </citation>
    <scope>IDENTIFICATION</scope>
</reference>
<dbReference type="Ensembl" id="ENSCSAVT00000013439.1">
    <property type="protein sequence ID" value="ENSCSAVP00000013289.1"/>
    <property type="gene ID" value="ENSCSAVG00000007799.1"/>
</dbReference>
<dbReference type="GO" id="GO:0005634">
    <property type="term" value="C:nucleus"/>
    <property type="evidence" value="ECO:0007669"/>
    <property type="project" value="TreeGrafter"/>
</dbReference>
<evidence type="ECO:0000256" key="2">
    <source>
        <dbReference type="SAM" id="MobiDB-lite"/>
    </source>
</evidence>
<dbReference type="HOGENOM" id="CLU_1096368_0_0_1"/>
<dbReference type="AlphaFoldDB" id="H2Z6S7"/>
<comment type="similarity">
    <text evidence="1">Belongs to the constitutive coactivator of PPAR-gamma family.</text>
</comment>
<reference evidence="3" key="3">
    <citation type="submission" date="2025-09" db="UniProtKB">
        <authorList>
            <consortium name="Ensembl"/>
        </authorList>
    </citation>
    <scope>IDENTIFICATION</scope>
</reference>
<dbReference type="InterPro" id="IPR026784">
    <property type="entry name" value="Coact_PPARg"/>
</dbReference>
<evidence type="ECO:0000256" key="1">
    <source>
        <dbReference type="ARBA" id="ARBA00009495"/>
    </source>
</evidence>
<accession>H2Z6S7</accession>
<dbReference type="InterPro" id="IPR029060">
    <property type="entry name" value="PIN-like_dom_sf"/>
</dbReference>
<evidence type="ECO:0000313" key="4">
    <source>
        <dbReference type="Proteomes" id="UP000007875"/>
    </source>
</evidence>
<dbReference type="SUPFAM" id="SSF88723">
    <property type="entry name" value="PIN domain-like"/>
    <property type="match status" value="1"/>
</dbReference>
<feature type="region of interest" description="Disordered" evidence="2">
    <location>
        <begin position="189"/>
        <end position="228"/>
    </location>
</feature>
<dbReference type="PANTHER" id="PTHR15976">
    <property type="entry name" value="CONSTITUTIVE COACTIVATOR OF PEROXISOME PROLIFERATOR-ACTIVATED RECEPTOR GAMMA"/>
    <property type="match status" value="1"/>
</dbReference>
<dbReference type="Proteomes" id="UP000007875">
    <property type="component" value="Unassembled WGS sequence"/>
</dbReference>
<sequence>MGAHDLQEFIDKFCPNACVNVNIGDPAWRRKVVGSQFEPIYLVIDADSCLHRLYGGSYTDWVCGGQWNQMYHFVKCFCMAAERANIEMTIYFNGALEKQRIQEWTKKQNTLKENIRKIINHTYKRDVFKNCSDNVASKTKRLKDSVNHYQSATRNGGKFMESLKQQSTSVNPGSPDDNIAHKHDVVEISSLKTSGSTSPESETRFSCKRSGNADVSSGSSKDGADTLLVDEFERKLKLEKDEEREEARTSSPTS</sequence>
<protein>
    <submittedName>
        <fullName evidence="3">Uncharacterized protein</fullName>
    </submittedName>
</protein>
<dbReference type="PANTHER" id="PTHR15976:SF16">
    <property type="entry name" value="ASTEROID DOMAIN-CONTAINING PROTEIN"/>
    <property type="match status" value="1"/>
</dbReference>
<reference evidence="4" key="1">
    <citation type="submission" date="2003-08" db="EMBL/GenBank/DDBJ databases">
        <authorList>
            <person name="Birren B."/>
            <person name="Nusbaum C."/>
            <person name="Abebe A."/>
            <person name="Abouelleil A."/>
            <person name="Adekoya E."/>
            <person name="Ait-zahra M."/>
            <person name="Allen N."/>
            <person name="Allen T."/>
            <person name="An P."/>
            <person name="Anderson M."/>
            <person name="Anderson S."/>
            <person name="Arachchi H."/>
            <person name="Armbruster J."/>
            <person name="Bachantsang P."/>
            <person name="Baldwin J."/>
            <person name="Barry A."/>
            <person name="Bayul T."/>
            <person name="Blitshsteyn B."/>
            <person name="Bloom T."/>
            <person name="Blye J."/>
            <person name="Boguslavskiy L."/>
            <person name="Borowsky M."/>
            <person name="Boukhgalter B."/>
            <person name="Brunache A."/>
            <person name="Butler J."/>
            <person name="Calixte N."/>
            <person name="Calvo S."/>
            <person name="Camarata J."/>
            <person name="Campo K."/>
            <person name="Chang J."/>
            <person name="Cheshatsang Y."/>
            <person name="Citroen M."/>
            <person name="Collymore A."/>
            <person name="Considine T."/>
            <person name="Cook A."/>
            <person name="Cooke P."/>
            <person name="Corum B."/>
            <person name="Cuomo C."/>
            <person name="David R."/>
            <person name="Dawoe T."/>
            <person name="Degray S."/>
            <person name="Dodge S."/>
            <person name="Dooley K."/>
            <person name="Dorje P."/>
            <person name="Dorjee K."/>
            <person name="Dorris L."/>
            <person name="Duffey N."/>
            <person name="Dupes A."/>
            <person name="Elkins T."/>
            <person name="Engels R."/>
            <person name="Erickson J."/>
            <person name="Farina A."/>
            <person name="Faro S."/>
            <person name="Ferreira P."/>
            <person name="Fischer H."/>
            <person name="Fitzgerald M."/>
            <person name="Foley K."/>
            <person name="Gage D."/>
            <person name="Galagan J."/>
            <person name="Gearin G."/>
            <person name="Gnerre S."/>
            <person name="Gnirke A."/>
            <person name="Goyette A."/>
            <person name="Graham J."/>
            <person name="Grandbois E."/>
            <person name="Gyaltsen K."/>
            <person name="Hafez N."/>
            <person name="Hagopian D."/>
            <person name="Hagos B."/>
            <person name="Hall J."/>
            <person name="Hatcher B."/>
            <person name="Heller A."/>
            <person name="Higgins H."/>
            <person name="Honan T."/>
            <person name="Horn A."/>
            <person name="Houde N."/>
            <person name="Hughes L."/>
            <person name="Hulme W."/>
            <person name="Husby E."/>
            <person name="Iliev I."/>
            <person name="Jaffe D."/>
            <person name="Jones C."/>
            <person name="Kamal M."/>
            <person name="Kamat A."/>
            <person name="Kamvysselis M."/>
            <person name="Karlsson E."/>
            <person name="Kells C."/>
            <person name="Kieu A."/>
            <person name="Kisner P."/>
            <person name="Kodira C."/>
            <person name="Kulbokas E."/>
            <person name="Labutti K."/>
            <person name="Lama D."/>
            <person name="Landers T."/>
            <person name="Leger J."/>
            <person name="Levine S."/>
            <person name="Lewis D."/>
            <person name="Lewis T."/>
            <person name="Lindblad-toh K."/>
            <person name="Liu X."/>
            <person name="Lokyitsang T."/>
            <person name="Lokyitsang Y."/>
            <person name="Lucien O."/>
            <person name="Lui A."/>
            <person name="Ma L.J."/>
            <person name="Mabbitt R."/>
            <person name="Macdonald J."/>
            <person name="Maclean C."/>
            <person name="Major J."/>
            <person name="Manning J."/>
            <person name="Marabella R."/>
            <person name="Maru K."/>
            <person name="Matthews C."/>
            <person name="Mauceli E."/>
            <person name="Mccarthy M."/>
            <person name="Mcdonough S."/>
            <person name="Mcghee T."/>
            <person name="Meldrim J."/>
            <person name="Meneus L."/>
            <person name="Mesirov J."/>
            <person name="Mihalev A."/>
            <person name="Mihova T."/>
            <person name="Mikkelsen T."/>
            <person name="Mlenga V."/>
            <person name="Moru K."/>
            <person name="Mozes J."/>
            <person name="Mulrain L."/>
            <person name="Munson G."/>
            <person name="Naylor J."/>
            <person name="Newes C."/>
            <person name="Nguyen C."/>
            <person name="Nguyen N."/>
            <person name="Nguyen T."/>
            <person name="Nicol R."/>
            <person name="Nielsen C."/>
            <person name="Nizzari M."/>
            <person name="Norbu C."/>
            <person name="Norbu N."/>
            <person name="O'donnell P."/>
            <person name="Okoawo O."/>
            <person name="O'leary S."/>
            <person name="Omotosho B."/>
            <person name="O'neill K."/>
            <person name="Osman S."/>
            <person name="Parker S."/>
            <person name="Perrin D."/>
            <person name="Phunkhang P."/>
            <person name="Piqani B."/>
            <person name="Purcell S."/>
            <person name="Rachupka T."/>
            <person name="Ramasamy U."/>
            <person name="Rameau R."/>
            <person name="Ray V."/>
            <person name="Raymond C."/>
            <person name="Retta R."/>
            <person name="Richardson S."/>
            <person name="Rise C."/>
            <person name="Rodriguez J."/>
            <person name="Rogers J."/>
            <person name="Rogov P."/>
            <person name="Rutman M."/>
            <person name="Schupbach R."/>
            <person name="Seaman C."/>
            <person name="Settipalli S."/>
            <person name="Sharpe T."/>
            <person name="Sheridan J."/>
            <person name="Sherpa N."/>
            <person name="Shi J."/>
            <person name="Smirnov S."/>
            <person name="Smith C."/>
            <person name="Sougnez C."/>
            <person name="Spencer B."/>
            <person name="Stalker J."/>
            <person name="Stange-thomann N."/>
            <person name="Stavropoulos S."/>
            <person name="Stetson K."/>
            <person name="Stone C."/>
            <person name="Stone S."/>
            <person name="Stubbs M."/>
            <person name="Talamas J."/>
            <person name="Tchuinga P."/>
            <person name="Tenzing P."/>
            <person name="Tesfaye S."/>
            <person name="Theodore J."/>
            <person name="Thoulutsang Y."/>
            <person name="Topham K."/>
            <person name="Towey S."/>
            <person name="Tsamla T."/>
            <person name="Tsomo N."/>
            <person name="Vallee D."/>
            <person name="Vassiliev H."/>
            <person name="Venkataraman V."/>
            <person name="Vinson J."/>
            <person name="Vo A."/>
            <person name="Wade C."/>
            <person name="Wang S."/>
            <person name="Wangchuk T."/>
            <person name="Wangdi T."/>
            <person name="Whittaker C."/>
            <person name="Wilkinson J."/>
            <person name="Wu Y."/>
            <person name="Wyman D."/>
            <person name="Yadav S."/>
            <person name="Yang S."/>
            <person name="Yang X."/>
            <person name="Yeager S."/>
            <person name="Yee E."/>
            <person name="Young G."/>
            <person name="Zainoun J."/>
            <person name="Zembeck L."/>
            <person name="Zimmer A."/>
            <person name="Zody M."/>
            <person name="Lander E."/>
        </authorList>
    </citation>
    <scope>NUCLEOTIDE SEQUENCE [LARGE SCALE GENOMIC DNA]</scope>
</reference>
<keyword evidence="4" id="KW-1185">Reference proteome</keyword>